<dbReference type="Proteomes" id="UP001302477">
    <property type="component" value="Chromosome"/>
</dbReference>
<dbReference type="Pfam" id="PF09492">
    <property type="entry name" value="Pec_lyase"/>
    <property type="match status" value="1"/>
</dbReference>
<dbReference type="NCBIfam" id="TIGR02474">
    <property type="entry name" value="pec_lyase"/>
    <property type="match status" value="1"/>
</dbReference>
<organism evidence="1 2">
    <name type="scientific">Microbulbifer pacificus</name>
    <dbReference type="NCBI Taxonomy" id="407164"/>
    <lineage>
        <taxon>Bacteria</taxon>
        <taxon>Pseudomonadati</taxon>
        <taxon>Pseudomonadota</taxon>
        <taxon>Gammaproteobacteria</taxon>
        <taxon>Cellvibrionales</taxon>
        <taxon>Microbulbiferaceae</taxon>
        <taxon>Microbulbifer</taxon>
    </lineage>
</organism>
<dbReference type="EC" id="4.2.2.2" evidence="1"/>
<accession>A0AAU0N3H2</accession>
<protein>
    <submittedName>
        <fullName evidence="1">Pectate lyase</fullName>
        <ecNumber evidence="1">4.2.2.2</ecNumber>
    </submittedName>
</protein>
<dbReference type="SUPFAM" id="SSF81853">
    <property type="entry name" value="Family 10 polysaccharide lyase"/>
    <property type="match status" value="1"/>
</dbReference>
<dbReference type="EMBL" id="CP137555">
    <property type="protein sequence ID" value="WOX07053.1"/>
    <property type="molecule type" value="Genomic_DNA"/>
</dbReference>
<proteinExistence type="predicted"/>
<keyword evidence="1" id="KW-0456">Lyase</keyword>
<dbReference type="KEGG" id="mpaf:R5R33_07945"/>
<evidence type="ECO:0000313" key="2">
    <source>
        <dbReference type="Proteomes" id="UP001302477"/>
    </source>
</evidence>
<evidence type="ECO:0000313" key="1">
    <source>
        <dbReference type="EMBL" id="WOX07053.1"/>
    </source>
</evidence>
<reference evidence="1 2" key="1">
    <citation type="submission" date="2023-10" db="EMBL/GenBank/DDBJ databases">
        <title>Description of Microbulbifer bruguierae sp. nov., isolated from the sediments of mangrove plant Bruguiera sexangula and comparative genomic analyses of the genus Microbulbifer.</title>
        <authorList>
            <person name="Long M."/>
        </authorList>
    </citation>
    <scope>NUCLEOTIDE SEQUENCE [LARGE SCALE GENOMIC DNA]</scope>
    <source>
        <strain evidence="1 2">SPO729</strain>
    </source>
</reference>
<dbReference type="AlphaFoldDB" id="A0AAU0N3H2"/>
<sequence>MLLPQTGNPIYGELDNYKSWKGSSLAADQTLADNMITWQMPHGGFYKFGVSKYAAPWDGSSARAEWTGADGVELGTIDNDATVTELMFLADVYQRSNDSRYRDAARAALEFLLTMQYESGGWPQVYPARTGTTYSNHVTFNDGAMARVLILLEQAQRQEAPLNGDLFTEDQRTRMASAIDKGVDFILKAQIEQAGTKTVWCAQHDPVSYAPRAARSYELESKSGKESMLVTAFLMSQPQTAEVEAGVRAALAWYRSEAVKQVDTAYIKRSSGSSDDSYNPIQAKAGSTMWFRFYDLGQDVGFFSGRSVAEGGMGKQYDIMAIEAERRYGYEWGGDYGTPLINYADSVGYF</sequence>
<dbReference type="RefSeq" id="WP_318955486.1">
    <property type="nucleotide sequence ID" value="NZ_CP137555.1"/>
</dbReference>
<keyword evidence="2" id="KW-1185">Reference proteome</keyword>
<name>A0AAU0N3H2_9GAMM</name>
<gene>
    <name evidence="1" type="primary">pelA</name>
    <name evidence="1" type="ORF">R5R33_07945</name>
</gene>
<dbReference type="Gene3D" id="1.50.10.20">
    <property type="match status" value="1"/>
</dbReference>
<dbReference type="InterPro" id="IPR012669">
    <property type="entry name" value="Pectate_lyase"/>
</dbReference>
<dbReference type="GO" id="GO:0030570">
    <property type="term" value="F:pectate lyase activity"/>
    <property type="evidence" value="ECO:0007669"/>
    <property type="project" value="UniProtKB-EC"/>
</dbReference>